<evidence type="ECO:0000259" key="1">
    <source>
        <dbReference type="Pfam" id="PF13472"/>
    </source>
</evidence>
<reference evidence="2 3" key="1">
    <citation type="submission" date="2020-10" db="EMBL/GenBank/DDBJ databases">
        <title>Mucilaginibacter mali sp. nov., isolated from rhizosphere soil of apple orchard.</title>
        <authorList>
            <person name="Lee J.-S."/>
            <person name="Kim H.S."/>
            <person name="Kim J.-S."/>
        </authorList>
    </citation>
    <scope>NUCLEOTIDE SEQUENCE [LARGE SCALE GENOMIC DNA]</scope>
    <source>
        <strain evidence="2 3">KCTC 23157</strain>
    </source>
</reference>
<gene>
    <name evidence="2" type="ORF">IRJ18_11770</name>
</gene>
<dbReference type="SUPFAM" id="SSF52266">
    <property type="entry name" value="SGNH hydrolase"/>
    <property type="match status" value="1"/>
</dbReference>
<dbReference type="InterPro" id="IPR051532">
    <property type="entry name" value="Ester_Hydrolysis_Enzymes"/>
</dbReference>
<dbReference type="EMBL" id="JADFFM010000001">
    <property type="protein sequence ID" value="MBE9667041.1"/>
    <property type="molecule type" value="Genomic_DNA"/>
</dbReference>
<dbReference type="InterPro" id="IPR006311">
    <property type="entry name" value="TAT_signal"/>
</dbReference>
<name>A0ABR9XI44_9SPHI</name>
<dbReference type="InterPro" id="IPR036514">
    <property type="entry name" value="SGNH_hydro_sf"/>
</dbReference>
<dbReference type="CDD" id="cd01834">
    <property type="entry name" value="SGNH_hydrolase_like_2"/>
    <property type="match status" value="1"/>
</dbReference>
<keyword evidence="2" id="KW-0378">Hydrolase</keyword>
<accession>A0ABR9XI44</accession>
<protein>
    <submittedName>
        <fullName evidence="2">SGNH/GDSL hydrolase family protein</fullName>
    </submittedName>
</protein>
<proteinExistence type="predicted"/>
<comment type="caution">
    <text evidence="2">The sequence shown here is derived from an EMBL/GenBank/DDBJ whole genome shotgun (WGS) entry which is preliminary data.</text>
</comment>
<dbReference type="PANTHER" id="PTHR30383:SF5">
    <property type="entry name" value="SGNH HYDROLASE-TYPE ESTERASE DOMAIN-CONTAINING PROTEIN"/>
    <property type="match status" value="1"/>
</dbReference>
<organism evidence="2 3">
    <name type="scientific">Mucilaginibacter boryungensis</name>
    <dbReference type="NCBI Taxonomy" id="768480"/>
    <lineage>
        <taxon>Bacteria</taxon>
        <taxon>Pseudomonadati</taxon>
        <taxon>Bacteroidota</taxon>
        <taxon>Sphingobacteriia</taxon>
        <taxon>Sphingobacteriales</taxon>
        <taxon>Sphingobacteriaceae</taxon>
        <taxon>Mucilaginibacter</taxon>
    </lineage>
</organism>
<feature type="domain" description="SGNH hydrolase-type esterase" evidence="1">
    <location>
        <begin position="50"/>
        <end position="239"/>
    </location>
</feature>
<dbReference type="GO" id="GO:0016787">
    <property type="term" value="F:hydrolase activity"/>
    <property type="evidence" value="ECO:0007669"/>
    <property type="project" value="UniProtKB-KW"/>
</dbReference>
<evidence type="ECO:0000313" key="2">
    <source>
        <dbReference type="EMBL" id="MBE9667041.1"/>
    </source>
</evidence>
<keyword evidence="3" id="KW-1185">Reference proteome</keyword>
<sequence length="253" mass="27888">MNNTRRSFITNAAIGTLAALSIPELASSAFAEAKGKKVRLTENDIVLFQGDSITDSGRDKKKTEANNVACMGSGYALVAGSRLLVDHPEKKLQIYNKGISGNKVYQLADRWDEDCLSLKPNVLSIFVGVNDYWHTLNPKTPYTGTIETYRTDYKKLIDRTKAALPDVKLIICEPYAINGVKSVTDAWYPKFPEFQVAAREIAEQYGAAFVPFQTVVDKALKQAPGNYWSNDGVHPNMAGITLLAHAWLEAVKG</sequence>
<dbReference type="InterPro" id="IPR013830">
    <property type="entry name" value="SGNH_hydro"/>
</dbReference>
<dbReference type="Proteomes" id="UP000632774">
    <property type="component" value="Unassembled WGS sequence"/>
</dbReference>
<evidence type="ECO:0000313" key="3">
    <source>
        <dbReference type="Proteomes" id="UP000632774"/>
    </source>
</evidence>
<dbReference type="PANTHER" id="PTHR30383">
    <property type="entry name" value="THIOESTERASE 1/PROTEASE 1/LYSOPHOSPHOLIPASE L1"/>
    <property type="match status" value="1"/>
</dbReference>
<dbReference type="Gene3D" id="3.40.50.1110">
    <property type="entry name" value="SGNH hydrolase"/>
    <property type="match status" value="1"/>
</dbReference>
<dbReference type="PROSITE" id="PS51318">
    <property type="entry name" value="TAT"/>
    <property type="match status" value="1"/>
</dbReference>
<dbReference type="Pfam" id="PF13472">
    <property type="entry name" value="Lipase_GDSL_2"/>
    <property type="match status" value="1"/>
</dbReference>